<dbReference type="EMBL" id="JASCZI010091615">
    <property type="protein sequence ID" value="MED6150823.1"/>
    <property type="molecule type" value="Genomic_DNA"/>
</dbReference>
<evidence type="ECO:0000313" key="2">
    <source>
        <dbReference type="Proteomes" id="UP001341840"/>
    </source>
</evidence>
<gene>
    <name evidence="1" type="ORF">PIB30_076251</name>
</gene>
<name>A0ABU6TT61_9FABA</name>
<keyword evidence="2" id="KW-1185">Reference proteome</keyword>
<comment type="caution">
    <text evidence="1">The sequence shown here is derived from an EMBL/GenBank/DDBJ whole genome shotgun (WGS) entry which is preliminary data.</text>
</comment>
<proteinExistence type="predicted"/>
<reference evidence="1 2" key="1">
    <citation type="journal article" date="2023" name="Plants (Basel)">
        <title>Bridging the Gap: Combining Genomics and Transcriptomics Approaches to Understand Stylosanthes scabra, an Orphan Legume from the Brazilian Caatinga.</title>
        <authorList>
            <person name="Ferreira-Neto J.R.C."/>
            <person name="da Silva M.D."/>
            <person name="Binneck E."/>
            <person name="de Melo N.F."/>
            <person name="da Silva R.H."/>
            <person name="de Melo A.L.T.M."/>
            <person name="Pandolfi V."/>
            <person name="Bustamante F.O."/>
            <person name="Brasileiro-Vidal A.C."/>
            <person name="Benko-Iseppon A.M."/>
        </authorList>
    </citation>
    <scope>NUCLEOTIDE SEQUENCE [LARGE SCALE GENOMIC DNA]</scope>
    <source>
        <tissue evidence="1">Leaves</tissue>
    </source>
</reference>
<sequence length="98" mass="11281">MSILVYGVESCLFKLERWLRQGDPLSPFIFVLVAEILNKMLAGLEEVGRIKVVEIPEKIVERIISLQQRFFQGKVDDSRGIPTVKWEIVQKPKKNEGL</sequence>
<dbReference type="Proteomes" id="UP001341840">
    <property type="component" value="Unassembled WGS sequence"/>
</dbReference>
<evidence type="ECO:0000313" key="1">
    <source>
        <dbReference type="EMBL" id="MED6150823.1"/>
    </source>
</evidence>
<organism evidence="1 2">
    <name type="scientific">Stylosanthes scabra</name>
    <dbReference type="NCBI Taxonomy" id="79078"/>
    <lineage>
        <taxon>Eukaryota</taxon>
        <taxon>Viridiplantae</taxon>
        <taxon>Streptophyta</taxon>
        <taxon>Embryophyta</taxon>
        <taxon>Tracheophyta</taxon>
        <taxon>Spermatophyta</taxon>
        <taxon>Magnoliopsida</taxon>
        <taxon>eudicotyledons</taxon>
        <taxon>Gunneridae</taxon>
        <taxon>Pentapetalae</taxon>
        <taxon>rosids</taxon>
        <taxon>fabids</taxon>
        <taxon>Fabales</taxon>
        <taxon>Fabaceae</taxon>
        <taxon>Papilionoideae</taxon>
        <taxon>50 kb inversion clade</taxon>
        <taxon>dalbergioids sensu lato</taxon>
        <taxon>Dalbergieae</taxon>
        <taxon>Pterocarpus clade</taxon>
        <taxon>Stylosanthes</taxon>
    </lineage>
</organism>
<protein>
    <submittedName>
        <fullName evidence="1">Uncharacterized protein</fullName>
    </submittedName>
</protein>
<accession>A0ABU6TT61</accession>